<organism evidence="3 4">
    <name type="scientific">Coprinopsis marcescibilis</name>
    <name type="common">Agaric fungus</name>
    <name type="synonym">Psathyrella marcescibilis</name>
    <dbReference type="NCBI Taxonomy" id="230819"/>
    <lineage>
        <taxon>Eukaryota</taxon>
        <taxon>Fungi</taxon>
        <taxon>Dikarya</taxon>
        <taxon>Basidiomycota</taxon>
        <taxon>Agaricomycotina</taxon>
        <taxon>Agaricomycetes</taxon>
        <taxon>Agaricomycetidae</taxon>
        <taxon>Agaricales</taxon>
        <taxon>Agaricineae</taxon>
        <taxon>Psathyrellaceae</taxon>
        <taxon>Coprinopsis</taxon>
    </lineage>
</organism>
<reference evidence="3 4" key="1">
    <citation type="journal article" date="2019" name="Nat. Ecol. Evol.">
        <title>Megaphylogeny resolves global patterns of mushroom evolution.</title>
        <authorList>
            <person name="Varga T."/>
            <person name="Krizsan K."/>
            <person name="Foldi C."/>
            <person name="Dima B."/>
            <person name="Sanchez-Garcia M."/>
            <person name="Sanchez-Ramirez S."/>
            <person name="Szollosi G.J."/>
            <person name="Szarkandi J.G."/>
            <person name="Papp V."/>
            <person name="Albert L."/>
            <person name="Andreopoulos W."/>
            <person name="Angelini C."/>
            <person name="Antonin V."/>
            <person name="Barry K.W."/>
            <person name="Bougher N.L."/>
            <person name="Buchanan P."/>
            <person name="Buyck B."/>
            <person name="Bense V."/>
            <person name="Catcheside P."/>
            <person name="Chovatia M."/>
            <person name="Cooper J."/>
            <person name="Damon W."/>
            <person name="Desjardin D."/>
            <person name="Finy P."/>
            <person name="Geml J."/>
            <person name="Haridas S."/>
            <person name="Hughes K."/>
            <person name="Justo A."/>
            <person name="Karasinski D."/>
            <person name="Kautmanova I."/>
            <person name="Kiss B."/>
            <person name="Kocsube S."/>
            <person name="Kotiranta H."/>
            <person name="LaButti K.M."/>
            <person name="Lechner B.E."/>
            <person name="Liimatainen K."/>
            <person name="Lipzen A."/>
            <person name="Lukacs Z."/>
            <person name="Mihaltcheva S."/>
            <person name="Morgado L.N."/>
            <person name="Niskanen T."/>
            <person name="Noordeloos M.E."/>
            <person name="Ohm R.A."/>
            <person name="Ortiz-Santana B."/>
            <person name="Ovrebo C."/>
            <person name="Racz N."/>
            <person name="Riley R."/>
            <person name="Savchenko A."/>
            <person name="Shiryaev A."/>
            <person name="Soop K."/>
            <person name="Spirin V."/>
            <person name="Szebenyi C."/>
            <person name="Tomsovsky M."/>
            <person name="Tulloss R.E."/>
            <person name="Uehling J."/>
            <person name="Grigoriev I.V."/>
            <person name="Vagvolgyi C."/>
            <person name="Papp T."/>
            <person name="Martin F.M."/>
            <person name="Miettinen O."/>
            <person name="Hibbett D.S."/>
            <person name="Nagy L.G."/>
        </authorList>
    </citation>
    <scope>NUCLEOTIDE SEQUENCE [LARGE SCALE GENOMIC DNA]</scope>
    <source>
        <strain evidence="3 4">CBS 121175</strain>
    </source>
</reference>
<evidence type="ECO:0000313" key="3">
    <source>
        <dbReference type="EMBL" id="TFK27509.1"/>
    </source>
</evidence>
<dbReference type="STRING" id="230819.A0A5C3L3D2"/>
<evidence type="ECO:0000313" key="4">
    <source>
        <dbReference type="Proteomes" id="UP000307440"/>
    </source>
</evidence>
<feature type="compositionally biased region" description="Low complexity" evidence="1">
    <location>
        <begin position="148"/>
        <end position="162"/>
    </location>
</feature>
<feature type="compositionally biased region" description="Low complexity" evidence="1">
    <location>
        <begin position="202"/>
        <end position="219"/>
    </location>
</feature>
<proteinExistence type="predicted"/>
<gene>
    <name evidence="3" type="ORF">FA15DRAFT_692479</name>
</gene>
<feature type="region of interest" description="Disordered" evidence="1">
    <location>
        <begin position="309"/>
        <end position="345"/>
    </location>
</feature>
<dbReference type="InterPro" id="IPR057678">
    <property type="entry name" value="DUF7918"/>
</dbReference>
<evidence type="ECO:0000256" key="1">
    <source>
        <dbReference type="SAM" id="MobiDB-lite"/>
    </source>
</evidence>
<dbReference type="OrthoDB" id="3364132at2759"/>
<dbReference type="AlphaFoldDB" id="A0A5C3L3D2"/>
<feature type="region of interest" description="Disordered" evidence="1">
    <location>
        <begin position="142"/>
        <end position="182"/>
    </location>
</feature>
<dbReference type="Proteomes" id="UP000307440">
    <property type="component" value="Unassembled WGS sequence"/>
</dbReference>
<accession>A0A5C3L3D2</accession>
<feature type="region of interest" description="Disordered" evidence="1">
    <location>
        <begin position="195"/>
        <end position="219"/>
    </location>
</feature>
<name>A0A5C3L3D2_COPMA</name>
<sequence length="345" mass="37579">MIPRFLKFDFGIELGGKRAEEYGEIHDTNVNSATCWIPSEPDKEFQIVIKPLVGRNKHYRFSVSVDGQGISPIGRLLDKNDRRTAVNLCREAVHIDDETKCYKTYKFSNIILTDDDDFLDISSPNLGDITITIYSVDNYGREKKQQESSRGSAVTAASGSTSKLKTAGQPETTTLHERSKKGMSHCIGYNLSEAIKKPKPEPSGSGSGSATGTASTPDSAAVRNTITRWVSKGKVKVGTVTFKYRSRDMLLANGIMSTVPQQQIAPSKRELVEDDDVLEVSTSPAPATALAGAAKNKLNVAAKSIQAQSRAARAEKRARTSEANTPEVRSSKRPKKEVIEAGDNN</sequence>
<dbReference type="EMBL" id="ML210164">
    <property type="protein sequence ID" value="TFK27509.1"/>
    <property type="molecule type" value="Genomic_DNA"/>
</dbReference>
<keyword evidence="4" id="KW-1185">Reference proteome</keyword>
<dbReference type="Pfam" id="PF25534">
    <property type="entry name" value="DUF7918"/>
    <property type="match status" value="1"/>
</dbReference>
<protein>
    <recommendedName>
        <fullName evidence="2">DUF7918 domain-containing protein</fullName>
    </recommendedName>
</protein>
<evidence type="ECO:0000259" key="2">
    <source>
        <dbReference type="Pfam" id="PF25534"/>
    </source>
</evidence>
<feature type="domain" description="DUF7918" evidence="2">
    <location>
        <begin position="11"/>
        <end position="256"/>
    </location>
</feature>